<gene>
    <name evidence="1" type="ORF">KDA27_20555</name>
</gene>
<protein>
    <submittedName>
        <fullName evidence="1">Uncharacterized protein</fullName>
    </submittedName>
</protein>
<reference evidence="1" key="2">
    <citation type="journal article" date="2021" name="Microbiome">
        <title>Successional dynamics and alternative stable states in a saline activated sludge microbial community over 9 years.</title>
        <authorList>
            <person name="Wang Y."/>
            <person name="Ye J."/>
            <person name="Ju F."/>
            <person name="Liu L."/>
            <person name="Boyd J.A."/>
            <person name="Deng Y."/>
            <person name="Parks D.H."/>
            <person name="Jiang X."/>
            <person name="Yin X."/>
            <person name="Woodcroft B.J."/>
            <person name="Tyson G.W."/>
            <person name="Hugenholtz P."/>
            <person name="Polz M.F."/>
            <person name="Zhang T."/>
        </authorList>
    </citation>
    <scope>NUCLEOTIDE SEQUENCE</scope>
    <source>
        <strain evidence="1">HKST-UBA02</strain>
    </source>
</reference>
<comment type="caution">
    <text evidence="1">The sequence shown here is derived from an EMBL/GenBank/DDBJ whole genome shotgun (WGS) entry which is preliminary data.</text>
</comment>
<accession>A0A956SH94</accession>
<sequence length="55" mass="5856">MLRGPGERGVEFTLDAVVDAALGLGGLPMWESTLAAQWEALSTWLFPAICAPPIE</sequence>
<evidence type="ECO:0000313" key="2">
    <source>
        <dbReference type="Proteomes" id="UP000739538"/>
    </source>
</evidence>
<proteinExistence type="predicted"/>
<evidence type="ECO:0000313" key="1">
    <source>
        <dbReference type="EMBL" id="MCA9758198.1"/>
    </source>
</evidence>
<organism evidence="1 2">
    <name type="scientific">Eiseniibacteriota bacterium</name>
    <dbReference type="NCBI Taxonomy" id="2212470"/>
    <lineage>
        <taxon>Bacteria</taxon>
        <taxon>Candidatus Eiseniibacteriota</taxon>
    </lineage>
</organism>
<dbReference type="EMBL" id="JAGQHS010000150">
    <property type="protein sequence ID" value="MCA9758198.1"/>
    <property type="molecule type" value="Genomic_DNA"/>
</dbReference>
<dbReference type="AlphaFoldDB" id="A0A956SH94"/>
<dbReference type="Proteomes" id="UP000739538">
    <property type="component" value="Unassembled WGS sequence"/>
</dbReference>
<reference evidence="1" key="1">
    <citation type="submission" date="2020-04" db="EMBL/GenBank/DDBJ databases">
        <authorList>
            <person name="Zhang T."/>
        </authorList>
    </citation>
    <scope>NUCLEOTIDE SEQUENCE</scope>
    <source>
        <strain evidence="1">HKST-UBA02</strain>
    </source>
</reference>
<name>A0A956SH94_UNCEI</name>